<dbReference type="Proteomes" id="UP000326279">
    <property type="component" value="Segment"/>
</dbReference>
<keyword evidence="2" id="KW-1185">Reference proteome</keyword>
<gene>
    <name evidence="1" type="primary">7</name>
    <name evidence="1" type="ORF">PBI_MALAGASYROSE_7</name>
</gene>
<sequence>MALWVADPRARLDTMPGGELLRGQNRESLAAALAHAPKLTLGWGVIRWKIKYLTQPNGPNAGQRYAPTLRQMLFDLHWYGLNPDGTWIYHQGARRLAKGSGKSPNAAAWALAEFCGPVRLDYFDPNVPGGAVGKQVSMPWVQIAAVSESQTENTMRMVRAFAKKGSRIVSDHHLDPGLKLYHKLDDGGKLEIVANSSASVEGAEATAVVGDETEHWLGSAGAEFKNTLADNVAKSDNRMIETCNSWKPGVGSVAEATFNDWVEQEELLAAGRPTKSGSLVLYDARIAPAETSLKDYESLITALQWVYDDCWWVKPESYIKRIWTKSAKPDDSKRKYLNWPTAPEGAWVTPQEWQVLAADGKDGRPLRELVPGERIVLFLDASKSRDATALLGCCMADGHVFTLKTWEPKQSHKKVRGEDGDDTQADNAQIDLREVDAAVAAAHEEYDVIAFWSDVREVEGFVKVTWPDAYGHLYDTKLWAVRSGQQPEPIAWDMRTHSREFAFAAELVEAEIREGAFTHDGDAVTGRHVANCRRADTRWGATTVAKETPNSPDKIDAAVCVIGVRLLYKVALANAPEPDEPAEAFFTNRWG</sequence>
<reference evidence="1 2" key="1">
    <citation type="submission" date="2019-07" db="EMBL/GenBank/DDBJ databases">
        <authorList>
            <person name="Garlena R.A."/>
            <person name="Russell D.A."/>
            <person name="Pope W.H."/>
            <person name="Jacobs-Sera D."/>
            <person name="Hatfull G.F."/>
        </authorList>
    </citation>
    <scope>NUCLEOTIDE SEQUENCE [LARGE SCALE GENOMIC DNA]</scope>
</reference>
<accession>A0A5J6TGA2</accession>
<evidence type="ECO:0000313" key="1">
    <source>
        <dbReference type="EMBL" id="QFG08857.1"/>
    </source>
</evidence>
<dbReference type="KEGG" id="vg:80019482"/>
<evidence type="ECO:0000313" key="2">
    <source>
        <dbReference type="Proteomes" id="UP000326279"/>
    </source>
</evidence>
<dbReference type="GeneID" id="80019482"/>
<dbReference type="EMBL" id="MN234170">
    <property type="protein sequence ID" value="QFG08857.1"/>
    <property type="molecule type" value="Genomic_DNA"/>
</dbReference>
<name>A0A5J6TGA2_9CAUD</name>
<dbReference type="RefSeq" id="YP_010754879.1">
    <property type="nucleotide sequence ID" value="NC_073465.1"/>
</dbReference>
<protein>
    <submittedName>
        <fullName evidence="1">Terminase large subunit</fullName>
    </submittedName>
</protein>
<proteinExistence type="predicted"/>
<organism evidence="1 2">
    <name type="scientific">Mycobacterium phage MalagasyRose</name>
    <dbReference type="NCBI Taxonomy" id="2599870"/>
    <lineage>
        <taxon>Viruses</taxon>
        <taxon>Duplodnaviria</taxon>
        <taxon>Heunggongvirae</taxon>
        <taxon>Uroviricota</taxon>
        <taxon>Caudoviricetes</taxon>
        <taxon>Malagasyrosevirus</taxon>
        <taxon>Malagasyrosevirus malagasyrose</taxon>
    </lineage>
</organism>